<feature type="domain" description="Thioredoxin" evidence="1">
    <location>
        <begin position="6"/>
        <end position="106"/>
    </location>
</feature>
<dbReference type="InterPro" id="IPR011990">
    <property type="entry name" value="TPR-like_helical_dom_sf"/>
</dbReference>
<dbReference type="Gene3D" id="1.25.40.10">
    <property type="entry name" value="Tetratricopeptide repeat domain"/>
    <property type="match status" value="2"/>
</dbReference>
<dbReference type="RefSeq" id="WP_348386969.1">
    <property type="nucleotide sequence ID" value="NZ_CP134146.1"/>
</dbReference>
<name>A0ABY9TGE3_9GAMM</name>
<keyword evidence="3" id="KW-1185">Reference proteome</keyword>
<dbReference type="Pfam" id="PF14561">
    <property type="entry name" value="TPR_20"/>
    <property type="match status" value="1"/>
</dbReference>
<dbReference type="Pfam" id="PF00085">
    <property type="entry name" value="Thioredoxin"/>
    <property type="match status" value="1"/>
</dbReference>
<dbReference type="PANTHER" id="PTHR45663:SF11">
    <property type="entry name" value="GEO12009P1"/>
    <property type="match status" value="1"/>
</dbReference>
<protein>
    <submittedName>
        <fullName evidence="2">Tetratricopeptide repeat protein</fullName>
    </submittedName>
</protein>
<accession>A0ABY9TGE3</accession>
<dbReference type="Proteomes" id="UP001248581">
    <property type="component" value="Chromosome"/>
</dbReference>
<evidence type="ECO:0000313" key="2">
    <source>
        <dbReference type="EMBL" id="WNC67810.1"/>
    </source>
</evidence>
<reference evidence="3" key="1">
    <citation type="submission" date="2023-09" db="EMBL/GenBank/DDBJ databases">
        <authorList>
            <person name="Li S."/>
            <person name="Li X."/>
            <person name="Zhang C."/>
            <person name="Zhao Z."/>
        </authorList>
    </citation>
    <scope>NUCLEOTIDE SEQUENCE [LARGE SCALE GENOMIC DNA]</scope>
    <source>
        <strain evidence="3">SQ345</strain>
    </source>
</reference>
<evidence type="ECO:0000313" key="3">
    <source>
        <dbReference type="Proteomes" id="UP001248581"/>
    </source>
</evidence>
<dbReference type="Pfam" id="PF14559">
    <property type="entry name" value="TPR_19"/>
    <property type="match status" value="1"/>
</dbReference>
<dbReference type="Gene3D" id="3.40.30.10">
    <property type="entry name" value="Glutaredoxin"/>
    <property type="match status" value="1"/>
</dbReference>
<sequence length="282" mass="31190">MSDNTIAISPENFQQVILEESKTKLILVHFWADQIPESVELRDKLAGRVVGAEKFMTLATVDCAAQQAIAQQFGIQALPTSVIVKDGQPIDGISGPQPDQAIDEFLGKYLPKPEDSLLAQGLDLLQQQQVNDALSPLQQAFAIDSERADIKKALADVYLHLGKIAEAEELLSTILMVEQDSYYQSLIAKLELAQEASNSPEIQALEQQLAANPDDIELSRQLAVQYSQVNRHEEALNLLYKLLVKDAGDSESKKLLLDILSALPDGDKLAAQYRRKLFAMMY</sequence>
<gene>
    <name evidence="2" type="ORF">RI845_14935</name>
</gene>
<dbReference type="SUPFAM" id="SSF48452">
    <property type="entry name" value="TPR-like"/>
    <property type="match status" value="1"/>
</dbReference>
<organism evidence="2 3">
    <name type="scientific">Thalassotalea nanhaiensis</name>
    <dbReference type="NCBI Taxonomy" id="3065648"/>
    <lineage>
        <taxon>Bacteria</taxon>
        <taxon>Pseudomonadati</taxon>
        <taxon>Pseudomonadota</taxon>
        <taxon>Gammaproteobacteria</taxon>
        <taxon>Alteromonadales</taxon>
        <taxon>Colwelliaceae</taxon>
        <taxon>Thalassotalea</taxon>
    </lineage>
</organism>
<dbReference type="InterPro" id="IPR036249">
    <property type="entry name" value="Thioredoxin-like_sf"/>
</dbReference>
<dbReference type="EMBL" id="CP134146">
    <property type="protein sequence ID" value="WNC67810.1"/>
    <property type="molecule type" value="Genomic_DNA"/>
</dbReference>
<evidence type="ECO:0000259" key="1">
    <source>
        <dbReference type="Pfam" id="PF00085"/>
    </source>
</evidence>
<dbReference type="InterPro" id="IPR013766">
    <property type="entry name" value="Thioredoxin_domain"/>
</dbReference>
<dbReference type="PANTHER" id="PTHR45663">
    <property type="entry name" value="GEO12009P1"/>
    <property type="match status" value="1"/>
</dbReference>
<dbReference type="SUPFAM" id="SSF52833">
    <property type="entry name" value="Thioredoxin-like"/>
    <property type="match status" value="1"/>
</dbReference>
<proteinExistence type="predicted"/>